<dbReference type="AlphaFoldDB" id="E4NRU4"/>
<dbReference type="Proteomes" id="UP000011585">
    <property type="component" value="Unassembled WGS sequence"/>
</dbReference>
<evidence type="ECO:0000313" key="3">
    <source>
        <dbReference type="Proteomes" id="UP000006663"/>
    </source>
</evidence>
<evidence type="ECO:0000313" key="4">
    <source>
        <dbReference type="Proteomes" id="UP000011585"/>
    </source>
</evidence>
<accession>E4NRU4</accession>
<dbReference type="Proteomes" id="UP000006663">
    <property type="component" value="Chromosome"/>
</dbReference>
<evidence type="ECO:0000313" key="2">
    <source>
        <dbReference type="EMBL" id="ELY30388.1"/>
    </source>
</evidence>
<organism evidence="1 3">
    <name type="scientific">Halogeometricum borinquense (strain ATCC 700274 / DSM 11551 / JCM 10706 / KCTC 4070 / PR3)</name>
    <dbReference type="NCBI Taxonomy" id="469382"/>
    <lineage>
        <taxon>Archaea</taxon>
        <taxon>Methanobacteriati</taxon>
        <taxon>Methanobacteriota</taxon>
        <taxon>Stenosarchaea group</taxon>
        <taxon>Halobacteria</taxon>
        <taxon>Halobacteriales</taxon>
        <taxon>Haloferacaceae</taxon>
        <taxon>Halogeometricum</taxon>
    </lineage>
</organism>
<reference evidence="1 3" key="1">
    <citation type="journal article" date="2009" name="Stand. Genomic Sci.">
        <title>Complete genome sequence of Halogeometricum borinquense type strain (PR3).</title>
        <authorList>
            <person name="Malfatti S."/>
            <person name="Tindall B.J."/>
            <person name="Schneider S."/>
            <person name="Fahnrich R."/>
            <person name="Lapidus A."/>
            <person name="Labuttii K."/>
            <person name="Copeland A."/>
            <person name="Glavina Del Rio T."/>
            <person name="Nolan M."/>
            <person name="Chen F."/>
            <person name="Lucas S."/>
            <person name="Tice H."/>
            <person name="Cheng J.F."/>
            <person name="Bruce D."/>
            <person name="Goodwin L."/>
            <person name="Pitluck S."/>
            <person name="Anderson I."/>
            <person name="Pati A."/>
            <person name="Ivanova N."/>
            <person name="Mavromatis K."/>
            <person name="Chen A."/>
            <person name="Palaniappan K."/>
            <person name="D'haeseleer P."/>
            <person name="Goker M."/>
            <person name="Bristow J."/>
            <person name="Eisen J.A."/>
            <person name="Markowitz V."/>
            <person name="Hugenholtz P."/>
            <person name="Kyrpides N.C."/>
            <person name="Klenk H.P."/>
            <person name="Chain P."/>
        </authorList>
    </citation>
    <scope>NUCLEOTIDE SEQUENCE [LARGE SCALE GENOMIC DNA]</scope>
    <source>
        <strain evidence="3">ATCC 700274 / DSM 11551 / JCM 10706 / KCTC 4070 / PR3</strain>
        <strain evidence="1">PR 3</strain>
    </source>
</reference>
<sequence length="64" mass="7730">MRSNFLTTDWVPVESIDRAIEYLGFEYVSMYILTYIPGYVNEYLLTHHREREPQENLINEKMTV</sequence>
<name>E4NRU4_HALBP</name>
<dbReference type="EMBL" id="CP001690">
    <property type="protein sequence ID" value="ADQ66881.1"/>
    <property type="molecule type" value="Genomic_DNA"/>
</dbReference>
<keyword evidence="3" id="KW-1185">Reference proteome</keyword>
<gene>
    <name evidence="1" type="ordered locus">Hbor_12980</name>
    <name evidence="2" type="ORF">C499_03943</name>
</gene>
<protein>
    <submittedName>
        <fullName evidence="1">Uncharacterized protein</fullName>
    </submittedName>
</protein>
<reference evidence="2 4" key="2">
    <citation type="journal article" date="2014" name="PLoS Genet.">
        <title>Phylogenetically driven sequencing of extremely halophilic archaea reveals strategies for static and dynamic osmo-response.</title>
        <authorList>
            <person name="Becker E.A."/>
            <person name="Seitzer P.M."/>
            <person name="Tritt A."/>
            <person name="Larsen D."/>
            <person name="Krusor M."/>
            <person name="Yao A.I."/>
            <person name="Wu D."/>
            <person name="Madern D."/>
            <person name="Eisen J.A."/>
            <person name="Darling A.E."/>
            <person name="Facciotti M.T."/>
        </authorList>
    </citation>
    <scope>NUCLEOTIDE SEQUENCE [LARGE SCALE GENOMIC DNA]</scope>
    <source>
        <strain evidence="2 4">DSM 11551</strain>
    </source>
</reference>
<evidence type="ECO:0000313" key="1">
    <source>
        <dbReference type="EMBL" id="ADQ66881.1"/>
    </source>
</evidence>
<dbReference type="HOGENOM" id="CLU_2856979_0_0_2"/>
<proteinExistence type="predicted"/>
<dbReference type="EMBL" id="AOHT01000010">
    <property type="protein sequence ID" value="ELY30388.1"/>
    <property type="molecule type" value="Genomic_DNA"/>
</dbReference>
<dbReference type="KEGG" id="hbo:Hbor_12980"/>